<dbReference type="GeneID" id="29126786"/>
<protein>
    <submittedName>
        <fullName evidence="1">Uncharacterized protein</fullName>
    </submittedName>
</protein>
<evidence type="ECO:0000313" key="2">
    <source>
        <dbReference type="Proteomes" id="UP000202432"/>
    </source>
</evidence>
<dbReference type="Proteomes" id="UP000202432">
    <property type="component" value="Segment"/>
</dbReference>
<dbReference type="InterPro" id="IPR057900">
    <property type="entry name" value="Gp67_L5"/>
</dbReference>
<accession>A0A127KPL5</accession>
<name>A0A127KPL5_9CAUD</name>
<proteinExistence type="predicted"/>
<dbReference type="RefSeq" id="YP_009304721.1">
    <property type="nucleotide sequence ID" value="NC_031279.1"/>
</dbReference>
<dbReference type="EMBL" id="KU568494">
    <property type="protein sequence ID" value="AMO44033.1"/>
    <property type="molecule type" value="Genomic_DNA"/>
</dbReference>
<sequence length="37" mass="4202">MTLYQQIMAVLTRHGAAKDELAEELHALIIELYGPDF</sequence>
<evidence type="ECO:0000313" key="1">
    <source>
        <dbReference type="EMBL" id="AMO44033.1"/>
    </source>
</evidence>
<reference evidence="1 2" key="1">
    <citation type="submission" date="2016-01" db="EMBL/GenBank/DDBJ databases">
        <authorList>
            <person name="Azorlibu D.M."/>
            <person name="Coomans R.J."/>
            <person name="Hopkins-Harrington C.T."/>
            <person name="Hosea K."/>
            <person name="Jones K.D."/>
            <person name="Kitt M."/>
            <person name="Mann S.N."/>
            <person name="Newman R.H."/>
            <person name="Owens D.L."/>
            <person name="Parson C.D."/>
            <person name="Robinson T.D."/>
            <person name="Salters I.D."/>
            <person name="Stadler E.K."/>
            <person name="Tran L.N."/>
            <person name="Williams K.L."/>
            <person name="Bradley K.W."/>
            <person name="Asai D.J."/>
            <person name="Bowman C.A."/>
            <person name="Russell D.A."/>
            <person name="Pope W.H."/>
            <person name="Jacobs-Sera D."/>
            <person name="Hendrix R.W."/>
            <person name="Hatfull G.F."/>
        </authorList>
    </citation>
    <scope>NUCLEOTIDE SEQUENCE [LARGE SCALE GENOMIC DNA]</scope>
</reference>
<dbReference type="KEGG" id="vg:29126786"/>
<dbReference type="Pfam" id="PF25715">
    <property type="entry name" value="Mycobacteriophage_Gp67"/>
    <property type="match status" value="1"/>
</dbReference>
<gene>
    <name evidence="1" type="primary">65</name>
    <name evidence="1" type="ORF">SEA_BACTOBUSTER_65</name>
</gene>
<keyword evidence="2" id="KW-1185">Reference proteome</keyword>
<organism evidence="1 2">
    <name type="scientific">Mycobacterium phage Bactobuster</name>
    <dbReference type="NCBI Taxonomy" id="1784956"/>
    <lineage>
        <taxon>Viruses</taxon>
        <taxon>Duplodnaviria</taxon>
        <taxon>Heunggongvirae</taxon>
        <taxon>Uroviricota</taxon>
        <taxon>Caudoviricetes</taxon>
        <taxon>Pukovnikvirus</taxon>
        <taxon>Pukovnikvirus bactobuster</taxon>
    </lineage>
</organism>